<comment type="caution">
    <text evidence="1">The sequence shown here is derived from an EMBL/GenBank/DDBJ whole genome shotgun (WGS) entry which is preliminary data.</text>
</comment>
<reference evidence="1 2" key="1">
    <citation type="submission" date="2019-01" db="EMBL/GenBank/DDBJ databases">
        <title>Sequencing of cultivated peanut Arachis hypogaea provides insights into genome evolution and oil improvement.</title>
        <authorList>
            <person name="Chen X."/>
        </authorList>
    </citation>
    <scope>NUCLEOTIDE SEQUENCE [LARGE SCALE GENOMIC DNA]</scope>
    <source>
        <strain evidence="2">cv. Fuhuasheng</strain>
        <tissue evidence="1">Leaves</tissue>
    </source>
</reference>
<accession>A0A445CJC4</accession>
<evidence type="ECO:0000313" key="1">
    <source>
        <dbReference type="EMBL" id="RYR51035.1"/>
    </source>
</evidence>
<dbReference type="Proteomes" id="UP000289738">
    <property type="component" value="Chromosome A06"/>
</dbReference>
<proteinExistence type="predicted"/>
<sequence>MGALDLAAMHALKFLSQGNVVMEDGEFSIRMEFSSRESLISTIKSYTISRGVSYTVYESESQTFYAKCKGYGIRYDWLIRVNLIRKKGCWEIR</sequence>
<keyword evidence="2" id="KW-1185">Reference proteome</keyword>
<dbReference type="AlphaFoldDB" id="A0A445CJC4"/>
<organism evidence="1 2">
    <name type="scientific">Arachis hypogaea</name>
    <name type="common">Peanut</name>
    <dbReference type="NCBI Taxonomy" id="3818"/>
    <lineage>
        <taxon>Eukaryota</taxon>
        <taxon>Viridiplantae</taxon>
        <taxon>Streptophyta</taxon>
        <taxon>Embryophyta</taxon>
        <taxon>Tracheophyta</taxon>
        <taxon>Spermatophyta</taxon>
        <taxon>Magnoliopsida</taxon>
        <taxon>eudicotyledons</taxon>
        <taxon>Gunneridae</taxon>
        <taxon>Pentapetalae</taxon>
        <taxon>rosids</taxon>
        <taxon>fabids</taxon>
        <taxon>Fabales</taxon>
        <taxon>Fabaceae</taxon>
        <taxon>Papilionoideae</taxon>
        <taxon>50 kb inversion clade</taxon>
        <taxon>dalbergioids sensu lato</taxon>
        <taxon>Dalbergieae</taxon>
        <taxon>Pterocarpus clade</taxon>
        <taxon>Arachis</taxon>
    </lineage>
</organism>
<gene>
    <name evidence="1" type="ORF">Ahy_A06g026090</name>
</gene>
<evidence type="ECO:0000313" key="2">
    <source>
        <dbReference type="Proteomes" id="UP000289738"/>
    </source>
</evidence>
<dbReference type="EMBL" id="SDMP01000006">
    <property type="protein sequence ID" value="RYR51035.1"/>
    <property type="molecule type" value="Genomic_DNA"/>
</dbReference>
<protein>
    <submittedName>
        <fullName evidence="1">Uncharacterized protein</fullName>
    </submittedName>
</protein>
<name>A0A445CJC4_ARAHY</name>